<dbReference type="EMBL" id="AE010299">
    <property type="protein sequence ID" value="AAM05985.1"/>
    <property type="molecule type" value="Genomic_DNA"/>
</dbReference>
<evidence type="ECO:0000313" key="4">
    <source>
        <dbReference type="Proteomes" id="UP000002487"/>
    </source>
</evidence>
<dbReference type="AlphaFoldDB" id="Q8TMP9"/>
<feature type="region of interest" description="Disordered" evidence="1">
    <location>
        <begin position="405"/>
        <end position="426"/>
    </location>
</feature>
<dbReference type="InterPro" id="IPR056906">
    <property type="entry name" value="ORF2/G2P_dom"/>
</dbReference>
<feature type="domain" description="Replication-associated protein ORF2/G2P" evidence="2">
    <location>
        <begin position="215"/>
        <end position="337"/>
    </location>
</feature>
<evidence type="ECO:0000313" key="3">
    <source>
        <dbReference type="EMBL" id="AAM05985.1"/>
    </source>
</evidence>
<dbReference type="KEGG" id="mac:MA_2604"/>
<reference evidence="3 4" key="1">
    <citation type="journal article" date="2002" name="Genome Res.">
        <title>The genome of Methanosarcina acetivorans reveals extensive metabolic and physiological diversity.</title>
        <authorList>
            <person name="Galagan J.E."/>
            <person name="Nusbaum C."/>
            <person name="Roy A."/>
            <person name="Endrizzi M.G."/>
            <person name="Macdonald P."/>
            <person name="FitzHugh W."/>
            <person name="Calvo S."/>
            <person name="Engels R."/>
            <person name="Smirnov S."/>
            <person name="Atnoor D."/>
            <person name="Brown A."/>
            <person name="Allen N."/>
            <person name="Naylor J."/>
            <person name="Stange-Thomann N."/>
            <person name="DeArellano K."/>
            <person name="Johnson R."/>
            <person name="Linton L."/>
            <person name="McEwan P."/>
            <person name="McKernan K."/>
            <person name="Talamas J."/>
            <person name="Tirrell A."/>
            <person name="Ye W."/>
            <person name="Zimmer A."/>
            <person name="Barber R.D."/>
            <person name="Cann I."/>
            <person name="Graham D.E."/>
            <person name="Grahame D.A."/>
            <person name="Guss A."/>
            <person name="Hedderich R."/>
            <person name="Ingram-Smith C."/>
            <person name="Kuettner C.H."/>
            <person name="Krzycki J.A."/>
            <person name="Leigh J.A."/>
            <person name="Li W."/>
            <person name="Liu J."/>
            <person name="Mukhopadhyay B."/>
            <person name="Reeve J.N."/>
            <person name="Smith K."/>
            <person name="Springer T.A."/>
            <person name="Umayam L.A."/>
            <person name="White O."/>
            <person name="White R.H."/>
            <person name="de Macario E.C."/>
            <person name="Ferry J.G."/>
            <person name="Jarrell K.F."/>
            <person name="Jing H."/>
            <person name="Macario A.J.L."/>
            <person name="Paulsen I."/>
            <person name="Pritchett M."/>
            <person name="Sowers K.R."/>
            <person name="Swanson R.V."/>
            <person name="Zinder S.H."/>
            <person name="Lander E."/>
            <person name="Metcalf W.W."/>
            <person name="Birren B."/>
        </authorList>
    </citation>
    <scope>NUCLEOTIDE SEQUENCE [LARGE SCALE GENOMIC DNA]</scope>
    <source>
        <strain evidence="4">ATCC 35395 / DSM 2834 / JCM 12185 / C2A</strain>
    </source>
</reference>
<dbReference type="Pfam" id="PF23343">
    <property type="entry name" value="REP_ORF2-G2P"/>
    <property type="match status" value="1"/>
</dbReference>
<dbReference type="InParanoid" id="Q8TMP9"/>
<feature type="compositionally biased region" description="Basic and acidic residues" evidence="1">
    <location>
        <begin position="408"/>
        <end position="422"/>
    </location>
</feature>
<organism evidence="3 4">
    <name type="scientific">Methanosarcina acetivorans (strain ATCC 35395 / DSM 2834 / JCM 12185 / C2A)</name>
    <dbReference type="NCBI Taxonomy" id="188937"/>
    <lineage>
        <taxon>Archaea</taxon>
        <taxon>Methanobacteriati</taxon>
        <taxon>Methanobacteriota</taxon>
        <taxon>Stenosarchaea group</taxon>
        <taxon>Methanomicrobia</taxon>
        <taxon>Methanosarcinales</taxon>
        <taxon>Methanosarcinaceae</taxon>
        <taxon>Methanosarcina</taxon>
    </lineage>
</organism>
<proteinExistence type="predicted"/>
<evidence type="ECO:0000259" key="2">
    <source>
        <dbReference type="Pfam" id="PF23343"/>
    </source>
</evidence>
<dbReference type="STRING" id="188937.MA_2604"/>
<evidence type="ECO:0000256" key="1">
    <source>
        <dbReference type="SAM" id="MobiDB-lite"/>
    </source>
</evidence>
<accession>Q8TMP9</accession>
<sequence length="437" mass="50901">MSGLSQSHISDFYKITSEKPYSVSQIADYLKETHFHNENIQKVYKKVYDFLKTQKGKLLFMLRKEDSILWVRANPQNPLTLIFDKQITSQTENKNSRTNDPDSLDGLKNASPERWKAAHKCSRCNGFGYVDKETGDFIYTNNIYFECIKEFQNYISRIRTENIEMYHSLDGDPVFARQVALPYKTRFTSQERQEEIKRSYRETWETASRKHMKAVFLTLTAPPRAGSLWDTNLNMLTAWGKLRTFLDRLLPRGLTYICVREFQQNGRLHFHIIIFGINWLLPIHALKKIWVSYGGGPVMDICAIRQTPEGWTWARRSPRDAAGKAPAGYLSDYLEKSMSPKSGLNYWIYNVQFWTASQDIRQAPERYESRGIWVKVGIIGKKGKRLFQKGNDKAKAFFAGALLRRKAKQEPKPEDKPKEKEQPSLSFRRATELFMQG</sequence>
<gene>
    <name evidence="3" type="ordered locus">MA_2604</name>
</gene>
<keyword evidence="4" id="KW-1185">Reference proteome</keyword>
<dbReference type="EnsemblBacteria" id="AAM05985">
    <property type="protein sequence ID" value="AAM05985"/>
    <property type="gene ID" value="MA_2604"/>
</dbReference>
<name>Q8TMP9_METAC</name>
<protein>
    <recommendedName>
        <fullName evidence="2">Replication-associated protein ORF2/G2P domain-containing protein</fullName>
    </recommendedName>
</protein>
<dbReference type="HOGENOM" id="CLU_616254_0_0_2"/>
<dbReference type="Proteomes" id="UP000002487">
    <property type="component" value="Chromosome"/>
</dbReference>
<feature type="region of interest" description="Disordered" evidence="1">
    <location>
        <begin position="90"/>
        <end position="109"/>
    </location>
</feature>